<dbReference type="EMBL" id="MU157873">
    <property type="protein sequence ID" value="KAF9526278.1"/>
    <property type="molecule type" value="Genomic_DNA"/>
</dbReference>
<accession>A0A9P6JMY0</accession>
<dbReference type="AlphaFoldDB" id="A0A9P6JMY0"/>
<organism evidence="3 4">
    <name type="scientific">Crepidotus variabilis</name>
    <dbReference type="NCBI Taxonomy" id="179855"/>
    <lineage>
        <taxon>Eukaryota</taxon>
        <taxon>Fungi</taxon>
        <taxon>Dikarya</taxon>
        <taxon>Basidiomycota</taxon>
        <taxon>Agaricomycotina</taxon>
        <taxon>Agaricomycetes</taxon>
        <taxon>Agaricomycetidae</taxon>
        <taxon>Agaricales</taxon>
        <taxon>Agaricineae</taxon>
        <taxon>Crepidotaceae</taxon>
        <taxon>Crepidotus</taxon>
    </lineage>
</organism>
<feature type="compositionally biased region" description="Low complexity" evidence="1">
    <location>
        <begin position="145"/>
        <end position="157"/>
    </location>
</feature>
<comment type="caution">
    <text evidence="3">The sequence shown here is derived from an EMBL/GenBank/DDBJ whole genome shotgun (WGS) entry which is preliminary data.</text>
</comment>
<gene>
    <name evidence="3" type="ORF">CPB83DRAFT_858105</name>
</gene>
<sequence length="238" mass="24075">MLVSIHVSLVTLLGFAGLSAMTAARSLNQTSAFDRELHLFPRQVPSVPPQCDSTCEPINVLINGRCTPKMCCTASFAQSFFDCYKCSAEAFGLTDYTQAQQVLDGLVGTCAGVGVLLPQLTFPGQNPSRTLSSVVLGPTNSAGTGTLTIPTGTLNPPKTTVGTPPGSHSLTIITSNTQSVVSTPTGSVTTAGTGSGSNSASMTANSPGASPSSGCSNKKNAKGSLLAIAGAVAALFMI</sequence>
<protein>
    <submittedName>
        <fullName evidence="3">Uncharacterized protein</fullName>
    </submittedName>
</protein>
<feature type="region of interest" description="Disordered" evidence="1">
    <location>
        <begin position="145"/>
        <end position="167"/>
    </location>
</feature>
<proteinExistence type="predicted"/>
<feature type="chain" id="PRO_5040291860" evidence="2">
    <location>
        <begin position="25"/>
        <end position="238"/>
    </location>
</feature>
<name>A0A9P6JMY0_9AGAR</name>
<reference evidence="3" key="1">
    <citation type="submission" date="2020-11" db="EMBL/GenBank/DDBJ databases">
        <authorList>
            <consortium name="DOE Joint Genome Institute"/>
            <person name="Ahrendt S."/>
            <person name="Riley R."/>
            <person name="Andreopoulos W."/>
            <person name="Labutti K."/>
            <person name="Pangilinan J."/>
            <person name="Ruiz-Duenas F.J."/>
            <person name="Barrasa J.M."/>
            <person name="Sanchez-Garcia M."/>
            <person name="Camarero S."/>
            <person name="Miyauchi S."/>
            <person name="Serrano A."/>
            <person name="Linde D."/>
            <person name="Babiker R."/>
            <person name="Drula E."/>
            <person name="Ayuso-Fernandez I."/>
            <person name="Pacheco R."/>
            <person name="Padilla G."/>
            <person name="Ferreira P."/>
            <person name="Barriuso J."/>
            <person name="Kellner H."/>
            <person name="Castanera R."/>
            <person name="Alfaro M."/>
            <person name="Ramirez L."/>
            <person name="Pisabarro A.G."/>
            <person name="Kuo A."/>
            <person name="Tritt A."/>
            <person name="Lipzen A."/>
            <person name="He G."/>
            <person name="Yan M."/>
            <person name="Ng V."/>
            <person name="Cullen D."/>
            <person name="Martin F."/>
            <person name="Rosso M.-N."/>
            <person name="Henrissat B."/>
            <person name="Hibbett D."/>
            <person name="Martinez A.T."/>
            <person name="Grigoriev I.V."/>
        </authorList>
    </citation>
    <scope>NUCLEOTIDE SEQUENCE</scope>
    <source>
        <strain evidence="3">CBS 506.95</strain>
    </source>
</reference>
<dbReference type="Proteomes" id="UP000807306">
    <property type="component" value="Unassembled WGS sequence"/>
</dbReference>
<evidence type="ECO:0000313" key="3">
    <source>
        <dbReference type="EMBL" id="KAF9526278.1"/>
    </source>
</evidence>
<feature type="compositionally biased region" description="Low complexity" evidence="1">
    <location>
        <begin position="180"/>
        <end position="206"/>
    </location>
</feature>
<evidence type="ECO:0000313" key="4">
    <source>
        <dbReference type="Proteomes" id="UP000807306"/>
    </source>
</evidence>
<feature type="signal peptide" evidence="2">
    <location>
        <begin position="1"/>
        <end position="24"/>
    </location>
</feature>
<feature type="region of interest" description="Disordered" evidence="1">
    <location>
        <begin position="180"/>
        <end position="217"/>
    </location>
</feature>
<feature type="compositionally biased region" description="Polar residues" evidence="1">
    <location>
        <begin position="158"/>
        <end position="167"/>
    </location>
</feature>
<evidence type="ECO:0000256" key="2">
    <source>
        <dbReference type="SAM" id="SignalP"/>
    </source>
</evidence>
<dbReference type="OrthoDB" id="3030369at2759"/>
<feature type="compositionally biased region" description="Polar residues" evidence="1">
    <location>
        <begin position="207"/>
        <end position="217"/>
    </location>
</feature>
<keyword evidence="2" id="KW-0732">Signal</keyword>
<keyword evidence="4" id="KW-1185">Reference proteome</keyword>
<evidence type="ECO:0000256" key="1">
    <source>
        <dbReference type="SAM" id="MobiDB-lite"/>
    </source>
</evidence>